<feature type="region of interest" description="Disordered" evidence="1">
    <location>
        <begin position="26"/>
        <end position="93"/>
    </location>
</feature>
<dbReference type="VEuPathDB" id="FungiDB:MGYG_00926"/>
<evidence type="ECO:0000256" key="1">
    <source>
        <dbReference type="SAM" id="MobiDB-lite"/>
    </source>
</evidence>
<dbReference type="HOGENOM" id="CLU_2399247_0_0_1"/>
<gene>
    <name evidence="3" type="ORF">MGYG_00926</name>
</gene>
<keyword evidence="2" id="KW-0732">Signal</keyword>
<evidence type="ECO:0000313" key="4">
    <source>
        <dbReference type="Proteomes" id="UP000002669"/>
    </source>
</evidence>
<feature type="signal peptide" evidence="2">
    <location>
        <begin position="1"/>
        <end position="26"/>
    </location>
</feature>
<name>E5R2W8_ARTGP</name>
<evidence type="ECO:0008006" key="5">
    <source>
        <dbReference type="Google" id="ProtNLM"/>
    </source>
</evidence>
<evidence type="ECO:0000313" key="3">
    <source>
        <dbReference type="EMBL" id="EFQ97889.1"/>
    </source>
</evidence>
<protein>
    <recommendedName>
        <fullName evidence="5">Secreted protein</fullName>
    </recommendedName>
</protein>
<dbReference type="AlphaFoldDB" id="E5R2W8"/>
<dbReference type="InParanoid" id="E5R2W8"/>
<dbReference type="RefSeq" id="XP_003176841.1">
    <property type="nucleotide sequence ID" value="XM_003176793.1"/>
</dbReference>
<keyword evidence="4" id="KW-1185">Reference proteome</keyword>
<evidence type="ECO:0000256" key="2">
    <source>
        <dbReference type="SAM" id="SignalP"/>
    </source>
</evidence>
<dbReference type="GeneID" id="10032163"/>
<feature type="chain" id="PRO_5003198147" description="Secreted protein" evidence="2">
    <location>
        <begin position="27"/>
        <end position="93"/>
    </location>
</feature>
<proteinExistence type="predicted"/>
<dbReference type="Proteomes" id="UP000002669">
    <property type="component" value="Unassembled WGS sequence"/>
</dbReference>
<dbReference type="EMBL" id="DS989822">
    <property type="protein sequence ID" value="EFQ97889.1"/>
    <property type="molecule type" value="Genomic_DNA"/>
</dbReference>
<reference evidence="4" key="1">
    <citation type="journal article" date="2012" name="MBio">
        <title>Comparative genome analysis of Trichophyton rubrum and related dermatophytes reveals candidate genes involved in infection.</title>
        <authorList>
            <person name="Martinez D.A."/>
            <person name="Oliver B.G."/>
            <person name="Graeser Y."/>
            <person name="Goldberg J.M."/>
            <person name="Li W."/>
            <person name="Martinez-Rossi N.M."/>
            <person name="Monod M."/>
            <person name="Shelest E."/>
            <person name="Barton R.C."/>
            <person name="Birch E."/>
            <person name="Brakhage A.A."/>
            <person name="Chen Z."/>
            <person name="Gurr S.J."/>
            <person name="Heiman D."/>
            <person name="Heitman J."/>
            <person name="Kosti I."/>
            <person name="Rossi A."/>
            <person name="Saif S."/>
            <person name="Samalova M."/>
            <person name="Saunders C.W."/>
            <person name="Shea T."/>
            <person name="Summerbell R.C."/>
            <person name="Xu J."/>
            <person name="Young S."/>
            <person name="Zeng Q."/>
            <person name="Birren B.W."/>
            <person name="Cuomo C.A."/>
            <person name="White T.C."/>
        </authorList>
    </citation>
    <scope>NUCLEOTIDE SEQUENCE [LARGE SCALE GENOMIC DNA]</scope>
    <source>
        <strain evidence="4">ATCC MYA-4604 / CBS 118893</strain>
    </source>
</reference>
<accession>E5R2W8</accession>
<organism evidence="4">
    <name type="scientific">Arthroderma gypseum (strain ATCC MYA-4604 / CBS 118893)</name>
    <name type="common">Microsporum gypseum</name>
    <dbReference type="NCBI Taxonomy" id="535722"/>
    <lineage>
        <taxon>Eukaryota</taxon>
        <taxon>Fungi</taxon>
        <taxon>Dikarya</taxon>
        <taxon>Ascomycota</taxon>
        <taxon>Pezizomycotina</taxon>
        <taxon>Eurotiomycetes</taxon>
        <taxon>Eurotiomycetidae</taxon>
        <taxon>Onygenales</taxon>
        <taxon>Arthrodermataceae</taxon>
        <taxon>Nannizzia</taxon>
    </lineage>
</organism>
<sequence>MHKLVGNIPFGHPLLLLLLLLRTSDGSPAEPAQQARSQKKAPFASGGLTHALEHGWTGKTSKGKGGPHGSPSSRLSGPGPGPDCRCARSSRVI</sequence>